<sequence length="279" mass="32433">MIGILLFLTTIRLDVDTTLSGRITMGDRFEFLITITHPETLPVTDPIPDSLGPLMILKTDHKIEIEKGVRKDRYQYEAALFKTGPVRIPGFWSVVGSETLRTDPVQIRVRSLAGDMKEIDEIYEPFPFPNYLPYILIGLIALGLALGYFGLRLVRSLRRKVETPPPPLPAWDEAILALERIPVNDLIEANRFRELYYTLSEILKRYLERRYGFLALEQTTTEIKRSLRRHRIRERDRFGRFFDRADLVKYARSEPDRNEALAMVDEVKGLIEKTRPEEE</sequence>
<evidence type="ECO:0000256" key="1">
    <source>
        <dbReference type="SAM" id="Phobius"/>
    </source>
</evidence>
<keyword evidence="1" id="KW-1133">Transmembrane helix</keyword>
<evidence type="ECO:0000313" key="2">
    <source>
        <dbReference type="EMBL" id="RKX70588.1"/>
    </source>
</evidence>
<gene>
    <name evidence="2" type="ORF">DRP53_04450</name>
</gene>
<feature type="transmembrane region" description="Helical" evidence="1">
    <location>
        <begin position="131"/>
        <end position="151"/>
    </location>
</feature>
<organism evidence="2 3">
    <name type="scientific">candidate division WOR-3 bacterium</name>
    <dbReference type="NCBI Taxonomy" id="2052148"/>
    <lineage>
        <taxon>Bacteria</taxon>
        <taxon>Bacteria division WOR-3</taxon>
    </lineage>
</organism>
<reference evidence="2 3" key="1">
    <citation type="submission" date="2018-06" db="EMBL/GenBank/DDBJ databases">
        <title>Extensive metabolic versatility and redundancy in microbially diverse, dynamic hydrothermal sediments.</title>
        <authorList>
            <person name="Dombrowski N."/>
            <person name="Teske A."/>
            <person name="Baker B.J."/>
        </authorList>
    </citation>
    <scope>NUCLEOTIDE SEQUENCE [LARGE SCALE GENOMIC DNA]</scope>
    <source>
        <strain evidence="2">B36_G15</strain>
    </source>
</reference>
<dbReference type="EMBL" id="QNBE01000034">
    <property type="protein sequence ID" value="RKX70588.1"/>
    <property type="molecule type" value="Genomic_DNA"/>
</dbReference>
<name>A0A660SIH9_UNCW3</name>
<dbReference type="Proteomes" id="UP000268469">
    <property type="component" value="Unassembled WGS sequence"/>
</dbReference>
<protein>
    <recommendedName>
        <fullName evidence="4">DUF4381 domain-containing protein</fullName>
    </recommendedName>
</protein>
<accession>A0A660SIH9</accession>
<evidence type="ECO:0000313" key="3">
    <source>
        <dbReference type="Proteomes" id="UP000268469"/>
    </source>
</evidence>
<proteinExistence type="predicted"/>
<dbReference type="AlphaFoldDB" id="A0A660SIH9"/>
<evidence type="ECO:0008006" key="4">
    <source>
        <dbReference type="Google" id="ProtNLM"/>
    </source>
</evidence>
<comment type="caution">
    <text evidence="2">The sequence shown here is derived from an EMBL/GenBank/DDBJ whole genome shotgun (WGS) entry which is preliminary data.</text>
</comment>
<keyword evidence="1" id="KW-0812">Transmembrane</keyword>
<keyword evidence="1" id="KW-0472">Membrane</keyword>